<feature type="non-terminal residue" evidence="2">
    <location>
        <position position="116"/>
    </location>
</feature>
<name>A0A8S4A2R5_9EUPU</name>
<protein>
    <submittedName>
        <fullName evidence="2">Uncharacterized protein</fullName>
    </submittedName>
</protein>
<evidence type="ECO:0000313" key="2">
    <source>
        <dbReference type="EMBL" id="CAG5134620.1"/>
    </source>
</evidence>
<dbReference type="EMBL" id="CAJHNH020007412">
    <property type="protein sequence ID" value="CAG5134620.1"/>
    <property type="molecule type" value="Genomic_DNA"/>
</dbReference>
<dbReference type="Proteomes" id="UP000678393">
    <property type="component" value="Unassembled WGS sequence"/>
</dbReference>
<dbReference type="AlphaFoldDB" id="A0A8S4A2R5"/>
<evidence type="ECO:0000313" key="3">
    <source>
        <dbReference type="Proteomes" id="UP000678393"/>
    </source>
</evidence>
<feature type="compositionally biased region" description="Polar residues" evidence="1">
    <location>
        <begin position="31"/>
        <end position="53"/>
    </location>
</feature>
<gene>
    <name evidence="2" type="ORF">CUNI_LOCUS20178</name>
</gene>
<sequence>KKTDQKTGLSAKGASKPAAGRASPLMGKKTQGLQQESGSQAASTSLSGISGVSQYDDGGTPGASSEDLVLDNGSDTGTDDVDSGEGSTRTKQIIETLQGKIQKTKEAIKKEQNTKE</sequence>
<keyword evidence="3" id="KW-1185">Reference proteome</keyword>
<evidence type="ECO:0000256" key="1">
    <source>
        <dbReference type="SAM" id="MobiDB-lite"/>
    </source>
</evidence>
<reference evidence="2" key="1">
    <citation type="submission" date="2021-04" db="EMBL/GenBank/DDBJ databases">
        <authorList>
            <consortium name="Molecular Ecology Group"/>
        </authorList>
    </citation>
    <scope>NUCLEOTIDE SEQUENCE</scope>
</reference>
<feature type="non-terminal residue" evidence="2">
    <location>
        <position position="1"/>
    </location>
</feature>
<feature type="region of interest" description="Disordered" evidence="1">
    <location>
        <begin position="1"/>
        <end position="91"/>
    </location>
</feature>
<organism evidence="2 3">
    <name type="scientific">Candidula unifasciata</name>
    <dbReference type="NCBI Taxonomy" id="100452"/>
    <lineage>
        <taxon>Eukaryota</taxon>
        <taxon>Metazoa</taxon>
        <taxon>Spiralia</taxon>
        <taxon>Lophotrochozoa</taxon>
        <taxon>Mollusca</taxon>
        <taxon>Gastropoda</taxon>
        <taxon>Heterobranchia</taxon>
        <taxon>Euthyneura</taxon>
        <taxon>Panpulmonata</taxon>
        <taxon>Eupulmonata</taxon>
        <taxon>Stylommatophora</taxon>
        <taxon>Helicina</taxon>
        <taxon>Helicoidea</taxon>
        <taxon>Geomitridae</taxon>
        <taxon>Candidula</taxon>
    </lineage>
</organism>
<proteinExistence type="predicted"/>
<accession>A0A8S4A2R5</accession>
<comment type="caution">
    <text evidence="2">The sequence shown here is derived from an EMBL/GenBank/DDBJ whole genome shotgun (WGS) entry which is preliminary data.</text>
</comment>